<evidence type="ECO:0000259" key="11">
    <source>
        <dbReference type="Pfam" id="PF09258"/>
    </source>
</evidence>
<dbReference type="AlphaFoldDB" id="A0A8J2M1T7"/>
<evidence type="ECO:0000259" key="10">
    <source>
        <dbReference type="Pfam" id="PF03016"/>
    </source>
</evidence>
<dbReference type="Gene3D" id="3.90.550.10">
    <property type="entry name" value="Spore Coat Polysaccharide Biosynthesis Protein SpsA, Chain A"/>
    <property type="match status" value="1"/>
</dbReference>
<keyword evidence="3" id="KW-0808">Transferase</keyword>
<evidence type="ECO:0000256" key="7">
    <source>
        <dbReference type="ARBA" id="ARBA00023136"/>
    </source>
</evidence>
<dbReference type="Pfam" id="PF09258">
    <property type="entry name" value="Glyco_transf_64"/>
    <property type="match status" value="1"/>
</dbReference>
<evidence type="ECO:0000256" key="1">
    <source>
        <dbReference type="ARBA" id="ARBA00004648"/>
    </source>
</evidence>
<dbReference type="InterPro" id="IPR040911">
    <property type="entry name" value="Exostosin_GT47"/>
</dbReference>
<keyword evidence="6" id="KW-1133">Transmembrane helix</keyword>
<dbReference type="PANTHER" id="PTHR48261">
    <property type="entry name" value="ACETYLGLUCOSAMINYLTRANSFERASE"/>
    <property type="match status" value="1"/>
</dbReference>
<evidence type="ECO:0000256" key="2">
    <source>
        <dbReference type="ARBA" id="ARBA00010271"/>
    </source>
</evidence>
<dbReference type="InterPro" id="IPR029044">
    <property type="entry name" value="Nucleotide-diphossugar_trans"/>
</dbReference>
<gene>
    <name evidence="12" type="ORF">CJOHNSTONI_LOCUS4565</name>
</gene>
<feature type="domain" description="Exostosin GT47" evidence="10">
    <location>
        <begin position="94"/>
        <end position="326"/>
    </location>
</feature>
<evidence type="ECO:0000256" key="3">
    <source>
        <dbReference type="ARBA" id="ARBA00022679"/>
    </source>
</evidence>
<evidence type="ECO:0000256" key="6">
    <source>
        <dbReference type="ARBA" id="ARBA00022989"/>
    </source>
</evidence>
<accession>A0A8J2M1T7</accession>
<dbReference type="InterPro" id="IPR004263">
    <property type="entry name" value="Exostosin"/>
</dbReference>
<evidence type="ECO:0000256" key="9">
    <source>
        <dbReference type="SAM" id="SignalP"/>
    </source>
</evidence>
<feature type="chain" id="PRO_5035147231" evidence="9">
    <location>
        <begin position="19"/>
        <end position="665"/>
    </location>
</feature>
<keyword evidence="9" id="KW-0732">Signal</keyword>
<protein>
    <submittedName>
        <fullName evidence="12">Uncharacterized protein</fullName>
    </submittedName>
</protein>
<name>A0A8J2M1T7_9BILA</name>
<evidence type="ECO:0000256" key="8">
    <source>
        <dbReference type="ARBA" id="ARBA00023157"/>
    </source>
</evidence>
<keyword evidence="4" id="KW-0812">Transmembrane</keyword>
<comment type="subcellular location">
    <subcellularLocation>
        <location evidence="1">Endoplasmic reticulum membrane</location>
        <topology evidence="1">Single-pass type II membrane protein</topology>
    </subcellularLocation>
</comment>
<comment type="caution">
    <text evidence="12">The sequence shown here is derived from an EMBL/GenBank/DDBJ whole genome shotgun (WGS) entry which is preliminary data.</text>
</comment>
<keyword evidence="8" id="KW-1015">Disulfide bond</keyword>
<evidence type="ECO:0000256" key="4">
    <source>
        <dbReference type="ARBA" id="ARBA00022692"/>
    </source>
</evidence>
<keyword evidence="7" id="KW-0472">Membrane</keyword>
<dbReference type="GO" id="GO:0005789">
    <property type="term" value="C:endoplasmic reticulum membrane"/>
    <property type="evidence" value="ECO:0007669"/>
    <property type="project" value="UniProtKB-SubCell"/>
</dbReference>
<sequence>MRCGCSRIVVSLIALILGFTLLNFHEERQYQQILEYHISSDGVEKLESGKNCTTDTCLSLLPCSLHDDQLTVFIEPFIRVIDESGKDITPSPSNEYLEIRSVIERSRYRVNAIEDACLVVPGFDTLNIYRFDNSESSFSKNFNAGARLSNHNVLIFAFAGANLLDINAIIARTGSHRKTFRRGFDLSLPLWNPYALSSSFLSSVEKFSYFIVIPIKFASHNVKVLLKNLFNKNDCLVLDDCNVNDGNFLCDSRGNAHNLGTIVKESQFTLIDDRVAGSELLLMSALRVGSIPVIISDSIVLPFNEVINWDLLSLTFSRSRLSSILAFLRGLPPERKQRMREQISFIYSRYFSSLEKIVLTTLNILERRIIPNSFTTYDEWNCKSSKHSLVPSFFLPFHASAEGFTGVILTYNKLDSLFVIIRLLAKVASLRSVIVVWNHPREPPPMTEWPHINRPIHVIHMEQNMLSNRFIMFSEITTDAVFTLDEDIIAVNVDEIEFGYQIWRENPDRLVGFLPRIAVFNESTKSYEYHVEWANSMNIILMGAAFYHKYYGMLYHELLPPEIIDYVERNKNCEDIAMNFLISDVTGKSPLKITPRKKFVCPKCINNDISTWNTPHLLQRSTCINLFISYFGYNPLVTSVSRYDPVLYKVPFEGIIDPYSQIGSL</sequence>
<dbReference type="PANTHER" id="PTHR48261:SF2">
    <property type="entry name" value="ACETYLGLUCOSAMINYLTRANSFERASE"/>
    <property type="match status" value="1"/>
</dbReference>
<reference evidence="12" key="1">
    <citation type="submission" date="2021-09" db="EMBL/GenBank/DDBJ databases">
        <authorList>
            <consortium name="Pathogen Informatics"/>
        </authorList>
    </citation>
    <scope>NUCLEOTIDE SEQUENCE</scope>
</reference>
<dbReference type="OrthoDB" id="5954868at2759"/>
<feature type="domain" description="Glycosyl transferase 64" evidence="11">
    <location>
        <begin position="404"/>
        <end position="648"/>
    </location>
</feature>
<evidence type="ECO:0000313" key="13">
    <source>
        <dbReference type="Proteomes" id="UP000746747"/>
    </source>
</evidence>
<keyword evidence="13" id="KW-1185">Reference proteome</keyword>
<organism evidence="12 13">
    <name type="scientific">Cercopithifilaria johnstoni</name>
    <dbReference type="NCBI Taxonomy" id="2874296"/>
    <lineage>
        <taxon>Eukaryota</taxon>
        <taxon>Metazoa</taxon>
        <taxon>Ecdysozoa</taxon>
        <taxon>Nematoda</taxon>
        <taxon>Chromadorea</taxon>
        <taxon>Rhabditida</taxon>
        <taxon>Spirurina</taxon>
        <taxon>Spiruromorpha</taxon>
        <taxon>Filarioidea</taxon>
        <taxon>Onchocercidae</taxon>
        <taxon>Cercopithifilaria</taxon>
    </lineage>
</organism>
<dbReference type="GO" id="GO:0016757">
    <property type="term" value="F:glycosyltransferase activity"/>
    <property type="evidence" value="ECO:0007669"/>
    <property type="project" value="InterPro"/>
</dbReference>
<evidence type="ECO:0000313" key="12">
    <source>
        <dbReference type="EMBL" id="CAG9534425.1"/>
    </source>
</evidence>
<feature type="signal peptide" evidence="9">
    <location>
        <begin position="1"/>
        <end position="18"/>
    </location>
</feature>
<comment type="similarity">
    <text evidence="2">Belongs to the glycosyltransferase 47 family.</text>
</comment>
<dbReference type="Proteomes" id="UP000746747">
    <property type="component" value="Unassembled WGS sequence"/>
</dbReference>
<dbReference type="EMBL" id="CAKAEH010001309">
    <property type="protein sequence ID" value="CAG9534425.1"/>
    <property type="molecule type" value="Genomic_DNA"/>
</dbReference>
<keyword evidence="5" id="KW-0256">Endoplasmic reticulum</keyword>
<dbReference type="GO" id="GO:0015012">
    <property type="term" value="P:heparan sulfate proteoglycan biosynthetic process"/>
    <property type="evidence" value="ECO:0007669"/>
    <property type="project" value="UniProtKB-ARBA"/>
</dbReference>
<proteinExistence type="inferred from homology"/>
<evidence type="ECO:0000256" key="5">
    <source>
        <dbReference type="ARBA" id="ARBA00022824"/>
    </source>
</evidence>
<dbReference type="InterPro" id="IPR015338">
    <property type="entry name" value="GT64_dom"/>
</dbReference>
<dbReference type="Pfam" id="PF03016">
    <property type="entry name" value="Exostosin_GT47"/>
    <property type="match status" value="1"/>
</dbReference>
<dbReference type="SUPFAM" id="SSF53448">
    <property type="entry name" value="Nucleotide-diphospho-sugar transferases"/>
    <property type="match status" value="1"/>
</dbReference>